<dbReference type="SUPFAM" id="SSF55785">
    <property type="entry name" value="PYP-like sensor domain (PAS domain)"/>
    <property type="match status" value="2"/>
</dbReference>
<evidence type="ECO:0000259" key="3">
    <source>
        <dbReference type="PROSITE" id="PS50887"/>
    </source>
</evidence>
<feature type="domain" description="GGDEF" evidence="3">
    <location>
        <begin position="285"/>
        <end position="418"/>
    </location>
</feature>
<dbReference type="SMART" id="SM00086">
    <property type="entry name" value="PAC"/>
    <property type="match status" value="2"/>
</dbReference>
<dbReference type="SMART" id="SM00267">
    <property type="entry name" value="GGDEF"/>
    <property type="match status" value="1"/>
</dbReference>
<dbReference type="Pfam" id="PF13426">
    <property type="entry name" value="PAS_9"/>
    <property type="match status" value="1"/>
</dbReference>
<evidence type="ECO:0000313" key="4">
    <source>
        <dbReference type="EMBL" id="MBP0049674.1"/>
    </source>
</evidence>
<dbReference type="InterPro" id="IPR029787">
    <property type="entry name" value="Nucleotide_cyclase"/>
</dbReference>
<dbReference type="Gene3D" id="3.30.450.20">
    <property type="entry name" value="PAS domain"/>
    <property type="match status" value="2"/>
</dbReference>
<dbReference type="PANTHER" id="PTHR46663:SF4">
    <property type="entry name" value="DIGUANYLATE CYCLASE DGCT-RELATED"/>
    <property type="match status" value="1"/>
</dbReference>
<dbReference type="PROSITE" id="PS50112">
    <property type="entry name" value="PAS"/>
    <property type="match status" value="1"/>
</dbReference>
<protein>
    <submittedName>
        <fullName evidence="4">Diguanylate cyclase</fullName>
    </submittedName>
</protein>
<feature type="domain" description="PAS" evidence="1">
    <location>
        <begin position="132"/>
        <end position="196"/>
    </location>
</feature>
<dbReference type="InterPro" id="IPR000014">
    <property type="entry name" value="PAS"/>
</dbReference>
<evidence type="ECO:0000313" key="5">
    <source>
        <dbReference type="Proteomes" id="UP000810171"/>
    </source>
</evidence>
<dbReference type="Pfam" id="PF08447">
    <property type="entry name" value="PAS_3"/>
    <property type="match status" value="1"/>
</dbReference>
<dbReference type="InterPro" id="IPR052163">
    <property type="entry name" value="DGC-Regulatory_Protein"/>
</dbReference>
<dbReference type="InterPro" id="IPR043128">
    <property type="entry name" value="Rev_trsase/Diguanyl_cyclase"/>
</dbReference>
<organism evidence="4 5">
    <name type="scientific">Marinobacterium alkalitolerans</name>
    <dbReference type="NCBI Taxonomy" id="1542925"/>
    <lineage>
        <taxon>Bacteria</taxon>
        <taxon>Pseudomonadati</taxon>
        <taxon>Pseudomonadota</taxon>
        <taxon>Gammaproteobacteria</taxon>
        <taxon>Oceanospirillales</taxon>
        <taxon>Oceanospirillaceae</taxon>
        <taxon>Marinobacterium</taxon>
    </lineage>
</organism>
<gene>
    <name evidence="4" type="ORF">H9C73_13130</name>
</gene>
<dbReference type="NCBIfam" id="TIGR00254">
    <property type="entry name" value="GGDEF"/>
    <property type="match status" value="1"/>
</dbReference>
<dbReference type="CDD" id="cd01949">
    <property type="entry name" value="GGDEF"/>
    <property type="match status" value="1"/>
</dbReference>
<proteinExistence type="predicted"/>
<dbReference type="EMBL" id="JACVEW010000022">
    <property type="protein sequence ID" value="MBP0049674.1"/>
    <property type="molecule type" value="Genomic_DNA"/>
</dbReference>
<dbReference type="PROSITE" id="PS50887">
    <property type="entry name" value="GGDEF"/>
    <property type="match status" value="1"/>
</dbReference>
<dbReference type="InterPro" id="IPR000160">
    <property type="entry name" value="GGDEF_dom"/>
</dbReference>
<dbReference type="CDD" id="cd00130">
    <property type="entry name" value="PAS"/>
    <property type="match status" value="2"/>
</dbReference>
<dbReference type="SUPFAM" id="SSF55073">
    <property type="entry name" value="Nucleotide cyclase"/>
    <property type="match status" value="1"/>
</dbReference>
<comment type="caution">
    <text evidence="4">The sequence shown here is derived from an EMBL/GenBank/DDBJ whole genome shotgun (WGS) entry which is preliminary data.</text>
</comment>
<evidence type="ECO:0000259" key="2">
    <source>
        <dbReference type="PROSITE" id="PS50113"/>
    </source>
</evidence>
<sequence length="431" mass="49614">MELANELNNLPDAVFIIEPATARIIDVNVQACRDMHACREDLLGKTVMQLQDDVHDPAHWHSLVEVMRRERSYLFIGHHRRLDGTRYPVEVHTAFIEREGRELLCSVARDISTRVEVMNRFADCECEEWQGLHDIADGVWEWNLKANTLYFSPALKRMLGYGPDEMQPRLETWKDNIHPEDAPLVLSILDEHLKGLRHLYEAEYRLRNRNGHYMWIRDRGQVRERDERGTPLRAVGLVNNITDLKLIEQDLQQQADYDVLTGLLNRRRGELLAEQKLALMHRQGCQLGVCLIDIDDFKQINDIYGHLAGDQALKRVAGFIRDFVRRSDLLFRWGGEEFVLICPDTDKEGMRELLSKLCRAIECMRLDGDLREHTVTISAGVSVYPDHSADLLNLIARADSALYTAKQQGKNRVVLHEHEVEGPACSVSRVG</sequence>
<dbReference type="NCBIfam" id="TIGR00229">
    <property type="entry name" value="sensory_box"/>
    <property type="match status" value="2"/>
</dbReference>
<dbReference type="Pfam" id="PF00990">
    <property type="entry name" value="GGDEF"/>
    <property type="match status" value="1"/>
</dbReference>
<dbReference type="RefSeq" id="WP_209288358.1">
    <property type="nucleotide sequence ID" value="NZ_JACVEW010000022.1"/>
</dbReference>
<keyword evidence="5" id="KW-1185">Reference proteome</keyword>
<dbReference type="PROSITE" id="PS50113">
    <property type="entry name" value="PAC"/>
    <property type="match status" value="1"/>
</dbReference>
<dbReference type="Proteomes" id="UP000810171">
    <property type="component" value="Unassembled WGS sequence"/>
</dbReference>
<reference evidence="4 5" key="1">
    <citation type="submission" date="2020-09" db="EMBL/GenBank/DDBJ databases">
        <authorList>
            <person name="Tanuku N.R.S."/>
        </authorList>
    </citation>
    <scope>NUCLEOTIDE SEQUENCE [LARGE SCALE GENOMIC DNA]</scope>
    <source>
        <strain evidence="4 5">AK62</strain>
    </source>
</reference>
<evidence type="ECO:0000259" key="1">
    <source>
        <dbReference type="PROSITE" id="PS50112"/>
    </source>
</evidence>
<dbReference type="InterPro" id="IPR001610">
    <property type="entry name" value="PAC"/>
</dbReference>
<dbReference type="InterPro" id="IPR035965">
    <property type="entry name" value="PAS-like_dom_sf"/>
</dbReference>
<dbReference type="InterPro" id="IPR013655">
    <property type="entry name" value="PAS_fold_3"/>
</dbReference>
<dbReference type="InterPro" id="IPR000700">
    <property type="entry name" value="PAS-assoc_C"/>
</dbReference>
<dbReference type="Gene3D" id="3.30.70.270">
    <property type="match status" value="1"/>
</dbReference>
<dbReference type="SMART" id="SM00091">
    <property type="entry name" value="PAS"/>
    <property type="match status" value="2"/>
</dbReference>
<dbReference type="PANTHER" id="PTHR46663">
    <property type="entry name" value="DIGUANYLATE CYCLASE DGCT-RELATED"/>
    <property type="match status" value="1"/>
</dbReference>
<accession>A0ABS3ZDB5</accession>
<name>A0ABS3ZDB5_9GAMM</name>
<feature type="domain" description="PAC" evidence="2">
    <location>
        <begin position="200"/>
        <end position="253"/>
    </location>
</feature>